<reference evidence="7" key="1">
    <citation type="submission" date="2022-07" db="EMBL/GenBank/DDBJ databases">
        <title>Genome Sequence of Xylaria arbuscula.</title>
        <authorList>
            <person name="Buettner E."/>
        </authorList>
    </citation>
    <scope>NUCLEOTIDE SEQUENCE</scope>
    <source>
        <strain evidence="7">VT107</strain>
    </source>
</reference>
<evidence type="ECO:0000256" key="1">
    <source>
        <dbReference type="ARBA" id="ARBA00004141"/>
    </source>
</evidence>
<dbReference type="PANTHER" id="PTHR23507:SF1">
    <property type="entry name" value="FI18259P1-RELATED"/>
    <property type="match status" value="1"/>
</dbReference>
<gene>
    <name evidence="7" type="ORF">NPX13_g3982</name>
</gene>
<dbReference type="GO" id="GO:0016020">
    <property type="term" value="C:membrane"/>
    <property type="evidence" value="ECO:0007669"/>
    <property type="project" value="UniProtKB-SubCell"/>
</dbReference>
<evidence type="ECO:0000256" key="3">
    <source>
        <dbReference type="ARBA" id="ARBA00022989"/>
    </source>
</evidence>
<feature type="transmembrane region" description="Helical" evidence="6">
    <location>
        <begin position="359"/>
        <end position="378"/>
    </location>
</feature>
<dbReference type="AlphaFoldDB" id="A0A9W8NH77"/>
<evidence type="ECO:0000313" key="7">
    <source>
        <dbReference type="EMBL" id="KAJ3575592.1"/>
    </source>
</evidence>
<feature type="region of interest" description="Disordered" evidence="5">
    <location>
        <begin position="537"/>
        <end position="597"/>
    </location>
</feature>
<feature type="transmembrane region" description="Helical" evidence="6">
    <location>
        <begin position="49"/>
        <end position="72"/>
    </location>
</feature>
<dbReference type="Proteomes" id="UP001148614">
    <property type="component" value="Unassembled WGS sequence"/>
</dbReference>
<dbReference type="InterPro" id="IPR011701">
    <property type="entry name" value="MFS"/>
</dbReference>
<evidence type="ECO:0000256" key="2">
    <source>
        <dbReference type="ARBA" id="ARBA00022692"/>
    </source>
</evidence>
<dbReference type="InterPro" id="IPR036259">
    <property type="entry name" value="MFS_trans_sf"/>
</dbReference>
<feature type="compositionally biased region" description="Polar residues" evidence="5">
    <location>
        <begin position="22"/>
        <end position="34"/>
    </location>
</feature>
<feature type="transmembrane region" description="Helical" evidence="6">
    <location>
        <begin position="241"/>
        <end position="262"/>
    </location>
</feature>
<dbReference type="SUPFAM" id="SSF103473">
    <property type="entry name" value="MFS general substrate transporter"/>
    <property type="match status" value="1"/>
</dbReference>
<feature type="transmembrane region" description="Helical" evidence="6">
    <location>
        <begin position="119"/>
        <end position="141"/>
    </location>
</feature>
<proteinExistence type="predicted"/>
<comment type="caution">
    <text evidence="7">The sequence shown here is derived from an EMBL/GenBank/DDBJ whole genome shotgun (WGS) entry which is preliminary data.</text>
</comment>
<evidence type="ECO:0000256" key="6">
    <source>
        <dbReference type="SAM" id="Phobius"/>
    </source>
</evidence>
<evidence type="ECO:0008006" key="9">
    <source>
        <dbReference type="Google" id="ProtNLM"/>
    </source>
</evidence>
<protein>
    <recommendedName>
        <fullName evidence="9">Major facilitator superfamily (MFS) profile domain-containing protein</fullName>
    </recommendedName>
</protein>
<evidence type="ECO:0000256" key="4">
    <source>
        <dbReference type="ARBA" id="ARBA00023136"/>
    </source>
</evidence>
<keyword evidence="3 6" id="KW-1133">Transmembrane helix</keyword>
<organism evidence="7 8">
    <name type="scientific">Xylaria arbuscula</name>
    <dbReference type="NCBI Taxonomy" id="114810"/>
    <lineage>
        <taxon>Eukaryota</taxon>
        <taxon>Fungi</taxon>
        <taxon>Dikarya</taxon>
        <taxon>Ascomycota</taxon>
        <taxon>Pezizomycotina</taxon>
        <taxon>Sordariomycetes</taxon>
        <taxon>Xylariomycetidae</taxon>
        <taxon>Xylariales</taxon>
        <taxon>Xylariaceae</taxon>
        <taxon>Xylaria</taxon>
    </lineage>
</organism>
<feature type="transmembrane region" description="Helical" evidence="6">
    <location>
        <begin position="316"/>
        <end position="339"/>
    </location>
</feature>
<feature type="transmembrane region" description="Helical" evidence="6">
    <location>
        <begin position="177"/>
        <end position="203"/>
    </location>
</feature>
<dbReference type="EMBL" id="JANPWZ010000530">
    <property type="protein sequence ID" value="KAJ3575592.1"/>
    <property type="molecule type" value="Genomic_DNA"/>
</dbReference>
<sequence length="741" mass="83214">MFKHGVQHEENCRAETEPLLPPSQSTDDTLNDSSAAHPPAHKTRCTWPWVYVVLACIAIAIVSEIGEFLFMAPRVRLFESVSCERYYLEHNPSVIRPDGSIPEYKCKINPVQDEVASVLGWQLFFDSIPAIILPLPFGYLADKYGRKWVLFTSMIGYTMTWVSTLFFIGVLHLPLQYVWLSSVFLLIGGGSAIATTMVTTIVADVVPPNLRSTVFFYRFCSELIAECFVPPFTYLLMEMDVWIPLLVSLGFQMMATIMTSFIPETLPIANPETTTDALDGSVTPSRAPSLYETTNNRTRLQQVKDSFAFITRDRTVAALVFTFLISKFGRQSSTVLFQYVSKRYGWNLSQAGLLLSVRAGVNIVLFIVILPLIINYLLAKTHAATRDLWIGQASIVLMTVGVFIIAAAGTAAFLIVGLVVYTLGTGFPPIIRSLVTFLVESHHESQTSDVARLYAIISVLEGIGSLLAGPGMAWGVPLGHELGRVVVRVTIPVCHYTIRYSLGDVPPGVETKTEKEIRERRNHNRFVELTNARDTLINAKNDGTDELRPEWSTTQSEFSKFSRTSHPSHKHGARTSSSSRSHGNRTSRPGLNDFDIKNLADNLTGGRMSKLEDMDSEILSLKSELFKMQDKLRPTEERPGKYDMEFVDLSYSFTCAIRWNLDLAAVIGKTKGRMVDHVTMKSPMHGRFLEDDVDTMITQTRSHIRRERAFVDELKRAFNSPSPRSQLCAVFNRFREQWSET</sequence>
<feature type="transmembrane region" description="Helical" evidence="6">
    <location>
        <begin position="390"/>
        <end position="423"/>
    </location>
</feature>
<dbReference type="Pfam" id="PF07690">
    <property type="entry name" value="MFS_1"/>
    <property type="match status" value="1"/>
</dbReference>
<evidence type="ECO:0000313" key="8">
    <source>
        <dbReference type="Proteomes" id="UP001148614"/>
    </source>
</evidence>
<feature type="compositionally biased region" description="Polar residues" evidence="5">
    <location>
        <begin position="551"/>
        <end position="565"/>
    </location>
</feature>
<dbReference type="VEuPathDB" id="FungiDB:F4678DRAFT_433532"/>
<dbReference type="Gene3D" id="1.20.1250.20">
    <property type="entry name" value="MFS general substrate transporter like domains"/>
    <property type="match status" value="1"/>
</dbReference>
<keyword evidence="8" id="KW-1185">Reference proteome</keyword>
<dbReference type="GO" id="GO:0022857">
    <property type="term" value="F:transmembrane transporter activity"/>
    <property type="evidence" value="ECO:0007669"/>
    <property type="project" value="InterPro"/>
</dbReference>
<feature type="compositionally biased region" description="Basic and acidic residues" evidence="5">
    <location>
        <begin position="1"/>
        <end position="16"/>
    </location>
</feature>
<evidence type="ECO:0000256" key="5">
    <source>
        <dbReference type="SAM" id="MobiDB-lite"/>
    </source>
</evidence>
<accession>A0A9W8NH77</accession>
<keyword evidence="4 6" id="KW-0472">Membrane</keyword>
<feature type="compositionally biased region" description="Low complexity" evidence="5">
    <location>
        <begin position="574"/>
        <end position="588"/>
    </location>
</feature>
<feature type="region of interest" description="Disordered" evidence="5">
    <location>
        <begin position="1"/>
        <end position="41"/>
    </location>
</feature>
<feature type="transmembrane region" description="Helical" evidence="6">
    <location>
        <begin position="148"/>
        <end position="171"/>
    </location>
</feature>
<feature type="transmembrane region" description="Helical" evidence="6">
    <location>
        <begin position="215"/>
        <end position="235"/>
    </location>
</feature>
<name>A0A9W8NH77_9PEZI</name>
<comment type="subcellular location">
    <subcellularLocation>
        <location evidence="1">Membrane</location>
        <topology evidence="1">Multi-pass membrane protein</topology>
    </subcellularLocation>
</comment>
<keyword evidence="2 6" id="KW-0812">Transmembrane</keyword>
<dbReference type="PANTHER" id="PTHR23507">
    <property type="entry name" value="ZGC:174356"/>
    <property type="match status" value="1"/>
</dbReference>